<organism evidence="4 5">
    <name type="scientific">Absidia repens</name>
    <dbReference type="NCBI Taxonomy" id="90262"/>
    <lineage>
        <taxon>Eukaryota</taxon>
        <taxon>Fungi</taxon>
        <taxon>Fungi incertae sedis</taxon>
        <taxon>Mucoromycota</taxon>
        <taxon>Mucoromycotina</taxon>
        <taxon>Mucoromycetes</taxon>
        <taxon>Mucorales</taxon>
        <taxon>Cunninghamellaceae</taxon>
        <taxon>Absidia</taxon>
    </lineage>
</organism>
<proteinExistence type="predicted"/>
<dbReference type="AlphaFoldDB" id="A0A1X2IVQ3"/>
<feature type="signal peptide" evidence="3">
    <location>
        <begin position="1"/>
        <end position="20"/>
    </location>
</feature>
<sequence>MKVAGLIFVLSFLAFKLILGENSCITTYQSTVYLVETNTTSTVIKTFQPSSSSSSSSSSSTTSSSDSSYSSPKITFIPWQNESETQQGVVSLFSCTTVHNYLFLLISPTIPTEKQRQSNDGEHVKSIIAFDYESHQWKTIPLYFDSLASTLITSSWNTHYIVYNTRIHTVYYFDIQFWSWYSNENQGSAQSPPPSTPITPPEMTIVNSTLYYFFNDDRNHHRNHIYTFDLVTKRWQGHFASFWSNTSLFSFSSNEIDTLYAIPKLNDDGDRWMRTIGVIAPSAVMVETPHIEQQTTDLVTGMAGDLVLYNGSRLIIYQPTTNTISAIYGQDNPSSPKSNNSTSTPSSASPSFWSTSEGERIKIALGCSLSIGVILATVIGMILLRNKRRQHHQDRDLLESPIVPMPKTNQNASSAAVGTPVTRTTKLSTSMQSLSFLNRDNAMVWSRNVHQLLALITFRRHQEEEKENEEAEENEDYPSMIKTSTTVSALAMSSMILSIISSSSYSIAAANNNNAFLTPQASSSPMNRRSLDMACPLPRNIMGQAESSSSPSPP</sequence>
<feature type="compositionally biased region" description="Low complexity" evidence="1">
    <location>
        <begin position="332"/>
        <end position="352"/>
    </location>
</feature>
<feature type="region of interest" description="Disordered" evidence="1">
    <location>
        <begin position="46"/>
        <end position="71"/>
    </location>
</feature>
<keyword evidence="3" id="KW-0732">Signal</keyword>
<feature type="region of interest" description="Disordered" evidence="1">
    <location>
        <begin position="327"/>
        <end position="352"/>
    </location>
</feature>
<dbReference type="SUPFAM" id="SSF117281">
    <property type="entry name" value="Kelch motif"/>
    <property type="match status" value="1"/>
</dbReference>
<keyword evidence="2" id="KW-1133">Transmembrane helix</keyword>
<keyword evidence="2" id="KW-0472">Membrane</keyword>
<feature type="compositionally biased region" description="Low complexity" evidence="1">
    <location>
        <begin position="50"/>
        <end position="71"/>
    </location>
</feature>
<evidence type="ECO:0000313" key="4">
    <source>
        <dbReference type="EMBL" id="ORZ23093.1"/>
    </source>
</evidence>
<dbReference type="EMBL" id="MCGE01000003">
    <property type="protein sequence ID" value="ORZ23093.1"/>
    <property type="molecule type" value="Genomic_DNA"/>
</dbReference>
<feature type="compositionally biased region" description="Polar residues" evidence="1">
    <location>
        <begin position="407"/>
        <end position="420"/>
    </location>
</feature>
<feature type="transmembrane region" description="Helical" evidence="2">
    <location>
        <begin position="363"/>
        <end position="384"/>
    </location>
</feature>
<reference evidence="4 5" key="1">
    <citation type="submission" date="2016-07" db="EMBL/GenBank/DDBJ databases">
        <title>Pervasive Adenine N6-methylation of Active Genes in Fungi.</title>
        <authorList>
            <consortium name="DOE Joint Genome Institute"/>
            <person name="Mondo S.J."/>
            <person name="Dannebaum R.O."/>
            <person name="Kuo R.C."/>
            <person name="Labutti K."/>
            <person name="Haridas S."/>
            <person name="Kuo A."/>
            <person name="Salamov A."/>
            <person name="Ahrendt S.R."/>
            <person name="Lipzen A."/>
            <person name="Sullivan W."/>
            <person name="Andreopoulos W.B."/>
            <person name="Clum A."/>
            <person name="Lindquist E."/>
            <person name="Daum C."/>
            <person name="Ramamoorthy G.K."/>
            <person name="Gryganskyi A."/>
            <person name="Culley D."/>
            <person name="Magnuson J.K."/>
            <person name="James T.Y."/>
            <person name="O'Malley M.A."/>
            <person name="Stajich J.E."/>
            <person name="Spatafora J.W."/>
            <person name="Visel A."/>
            <person name="Grigoriev I.V."/>
        </authorList>
    </citation>
    <scope>NUCLEOTIDE SEQUENCE [LARGE SCALE GENOMIC DNA]</scope>
    <source>
        <strain evidence="4 5">NRRL 1336</strain>
    </source>
</reference>
<gene>
    <name evidence="4" type="ORF">BCR42DRAFT_432773</name>
</gene>
<keyword evidence="2" id="KW-0812">Transmembrane</keyword>
<feature type="region of interest" description="Disordered" evidence="1">
    <location>
        <begin position="401"/>
        <end position="420"/>
    </location>
</feature>
<dbReference type="Gene3D" id="2.120.10.80">
    <property type="entry name" value="Kelch-type beta propeller"/>
    <property type="match status" value="1"/>
</dbReference>
<evidence type="ECO:0000313" key="5">
    <source>
        <dbReference type="Proteomes" id="UP000193560"/>
    </source>
</evidence>
<feature type="chain" id="PRO_5012936655" evidence="3">
    <location>
        <begin position="21"/>
        <end position="554"/>
    </location>
</feature>
<name>A0A1X2IVQ3_9FUNG</name>
<comment type="caution">
    <text evidence="4">The sequence shown here is derived from an EMBL/GenBank/DDBJ whole genome shotgun (WGS) entry which is preliminary data.</text>
</comment>
<dbReference type="Proteomes" id="UP000193560">
    <property type="component" value="Unassembled WGS sequence"/>
</dbReference>
<evidence type="ECO:0000256" key="2">
    <source>
        <dbReference type="SAM" id="Phobius"/>
    </source>
</evidence>
<dbReference type="InterPro" id="IPR015915">
    <property type="entry name" value="Kelch-typ_b-propeller"/>
</dbReference>
<dbReference type="OrthoDB" id="2287093at2759"/>
<protein>
    <submittedName>
        <fullName evidence="4">Uncharacterized protein</fullName>
    </submittedName>
</protein>
<accession>A0A1X2IVQ3</accession>
<keyword evidence="5" id="KW-1185">Reference proteome</keyword>
<evidence type="ECO:0000256" key="1">
    <source>
        <dbReference type="SAM" id="MobiDB-lite"/>
    </source>
</evidence>
<evidence type="ECO:0000256" key="3">
    <source>
        <dbReference type="SAM" id="SignalP"/>
    </source>
</evidence>